<dbReference type="OrthoDB" id="26719at2759"/>
<name>A0A1V9ZHW0_ACHHY</name>
<dbReference type="EC" id="2.7.8.7" evidence="1"/>
<evidence type="ECO:0000256" key="2">
    <source>
        <dbReference type="ARBA" id="ARBA00022679"/>
    </source>
</evidence>
<dbReference type="GO" id="GO:0008897">
    <property type="term" value="F:holo-[acyl-carrier-protein] synthase activity"/>
    <property type="evidence" value="ECO:0007669"/>
    <property type="project" value="UniProtKB-EC"/>
</dbReference>
<dbReference type="PANTHER" id="PTHR12215">
    <property type="entry name" value="PHOSPHOPANTETHEINE TRANSFERASE"/>
    <property type="match status" value="1"/>
</dbReference>
<reference evidence="5 6" key="1">
    <citation type="journal article" date="2014" name="Genome Biol. Evol.">
        <title>The secreted proteins of Achlya hypogyna and Thraustotheca clavata identify the ancestral oomycete secretome and reveal gene acquisitions by horizontal gene transfer.</title>
        <authorList>
            <person name="Misner I."/>
            <person name="Blouin N."/>
            <person name="Leonard G."/>
            <person name="Richards T.A."/>
            <person name="Lane C.E."/>
        </authorList>
    </citation>
    <scope>NUCLEOTIDE SEQUENCE [LARGE SCALE GENOMIC DNA]</scope>
    <source>
        <strain evidence="5 6">ATCC 48635</strain>
    </source>
</reference>
<dbReference type="InterPro" id="IPR055066">
    <property type="entry name" value="AASDHPPT_N"/>
</dbReference>
<comment type="caution">
    <text evidence="5">The sequence shown here is derived from an EMBL/GenBank/DDBJ whole genome shotgun (WGS) entry which is preliminary data.</text>
</comment>
<dbReference type="STRING" id="1202772.A0A1V9ZHW0"/>
<dbReference type="AlphaFoldDB" id="A0A1V9ZHW0"/>
<evidence type="ECO:0000259" key="4">
    <source>
        <dbReference type="Pfam" id="PF22624"/>
    </source>
</evidence>
<dbReference type="InterPro" id="IPR008278">
    <property type="entry name" value="4-PPantetheinyl_Trfase_dom"/>
</dbReference>
<dbReference type="Pfam" id="PF01648">
    <property type="entry name" value="ACPS"/>
    <property type="match status" value="1"/>
</dbReference>
<dbReference type="EMBL" id="JNBR01000100">
    <property type="protein sequence ID" value="OQR97582.1"/>
    <property type="molecule type" value="Genomic_DNA"/>
</dbReference>
<keyword evidence="6" id="KW-1185">Reference proteome</keyword>
<dbReference type="GO" id="GO:0019878">
    <property type="term" value="P:lysine biosynthetic process via aminoadipic acid"/>
    <property type="evidence" value="ECO:0007669"/>
    <property type="project" value="TreeGrafter"/>
</dbReference>
<dbReference type="GO" id="GO:0005829">
    <property type="term" value="C:cytosol"/>
    <property type="evidence" value="ECO:0007669"/>
    <property type="project" value="TreeGrafter"/>
</dbReference>
<dbReference type="PANTHER" id="PTHR12215:SF10">
    <property type="entry name" value="L-AMINOADIPATE-SEMIALDEHYDE DEHYDROGENASE-PHOSPHOPANTETHEINYL TRANSFERASE"/>
    <property type="match status" value="1"/>
</dbReference>
<accession>A0A1V9ZHW0</accession>
<evidence type="ECO:0000313" key="6">
    <source>
        <dbReference type="Proteomes" id="UP000243579"/>
    </source>
</evidence>
<dbReference type="SUPFAM" id="SSF56214">
    <property type="entry name" value="4'-phosphopantetheinyl transferase"/>
    <property type="match status" value="2"/>
</dbReference>
<dbReference type="InterPro" id="IPR037143">
    <property type="entry name" value="4-PPantetheinyl_Trfase_dom_sf"/>
</dbReference>
<protein>
    <recommendedName>
        <fullName evidence="1">holo-[acyl-carrier-protein] synthase</fullName>
        <ecNumber evidence="1">2.7.8.7</ecNumber>
    </recommendedName>
</protein>
<organism evidence="5 6">
    <name type="scientific">Achlya hypogyna</name>
    <name type="common">Oomycete</name>
    <name type="synonym">Protoachlya hypogyna</name>
    <dbReference type="NCBI Taxonomy" id="1202772"/>
    <lineage>
        <taxon>Eukaryota</taxon>
        <taxon>Sar</taxon>
        <taxon>Stramenopiles</taxon>
        <taxon>Oomycota</taxon>
        <taxon>Saprolegniomycetes</taxon>
        <taxon>Saprolegniales</taxon>
        <taxon>Achlyaceae</taxon>
        <taxon>Achlya</taxon>
    </lineage>
</organism>
<dbReference type="GO" id="GO:0000287">
    <property type="term" value="F:magnesium ion binding"/>
    <property type="evidence" value="ECO:0007669"/>
    <property type="project" value="InterPro"/>
</dbReference>
<proteinExistence type="predicted"/>
<sequence length="242" mass="28074">MTILTAWYLDVGAWAPTGDEWDELLGYLLPEDKERILRFRFDKDRKFALCSRLLQFRLVHESFHTPYWTINLARTQHGKPFWPDCPNPHWNYNVSHQGAVVAIAAADNVRIGIDVVCVTEKPVKQPLDRFFANFELCFGAREWRQIHAADDALVCFYQLWSLKEAYVKALGLGVGFDLLRAQFEVRHGLIQLYVDDQPSMTWQFHTTQLDAAHWASIAIEVPRPAALPVVAWRELRIKDLVR</sequence>
<dbReference type="Gene3D" id="3.90.470.20">
    <property type="entry name" value="4'-phosphopantetheinyl transferase domain"/>
    <property type="match status" value="2"/>
</dbReference>
<dbReference type="Proteomes" id="UP000243579">
    <property type="component" value="Unassembled WGS sequence"/>
</dbReference>
<feature type="domain" description="4'-phosphopantetheinyl transferase" evidence="3">
    <location>
        <begin position="110"/>
        <end position="207"/>
    </location>
</feature>
<feature type="domain" description="4'-phosphopantetheinyl transferase N-terminal" evidence="4">
    <location>
        <begin position="13"/>
        <end position="106"/>
    </location>
</feature>
<dbReference type="InterPro" id="IPR050559">
    <property type="entry name" value="P-Pant_transferase_sf"/>
</dbReference>
<evidence type="ECO:0000313" key="5">
    <source>
        <dbReference type="EMBL" id="OQR97582.1"/>
    </source>
</evidence>
<dbReference type="Pfam" id="PF22624">
    <property type="entry name" value="AASDHPPT_N"/>
    <property type="match status" value="1"/>
</dbReference>
<evidence type="ECO:0000256" key="1">
    <source>
        <dbReference type="ARBA" id="ARBA00013172"/>
    </source>
</evidence>
<evidence type="ECO:0000259" key="3">
    <source>
        <dbReference type="Pfam" id="PF01648"/>
    </source>
</evidence>
<keyword evidence="2 5" id="KW-0808">Transferase</keyword>
<gene>
    <name evidence="5" type="ORF">ACHHYP_10190</name>
</gene>